<organism evidence="3">
    <name type="scientific">Hyla simplex</name>
    <name type="common">Annam treefrog</name>
    <dbReference type="NCBI Taxonomy" id="334658"/>
    <lineage>
        <taxon>Eukaryota</taxon>
        <taxon>Metazoa</taxon>
        <taxon>Chordata</taxon>
        <taxon>Craniata</taxon>
        <taxon>Vertebrata</taxon>
        <taxon>Euteleostomi</taxon>
        <taxon>Amphibia</taxon>
        <taxon>Batrachia</taxon>
        <taxon>Anura</taxon>
        <taxon>Neobatrachia</taxon>
        <taxon>Hyloidea</taxon>
        <taxon>Hylidae</taxon>
        <taxon>Hylinae</taxon>
        <taxon>Hylini</taxon>
        <taxon>Hyla</taxon>
    </lineage>
</organism>
<evidence type="ECO:0000259" key="2">
    <source>
        <dbReference type="Pfam" id="PF01826"/>
    </source>
</evidence>
<feature type="signal peptide" evidence="1">
    <location>
        <begin position="1"/>
        <end position="27"/>
    </location>
</feature>
<dbReference type="EMBL" id="HM747290">
    <property type="protein sequence ID" value="AEJ35093.1"/>
    <property type="molecule type" value="mRNA"/>
</dbReference>
<accession>H6SWL0</accession>
<dbReference type="InterPro" id="IPR036084">
    <property type="entry name" value="Ser_inhib-like_sf"/>
</dbReference>
<feature type="domain" description="TIL" evidence="2">
    <location>
        <begin position="31"/>
        <end position="82"/>
    </location>
</feature>
<dbReference type="SUPFAM" id="SSF57567">
    <property type="entry name" value="Serine protease inhibitors"/>
    <property type="match status" value="1"/>
</dbReference>
<proteinExistence type="evidence at transcript level"/>
<name>H6SWL0_9NEOB</name>
<reference evidence="3" key="1">
    <citation type="journal article" date="2011" name="J. Proteome Res.">
        <title>Proteomic analysis of skin defensive factors of tree frog Hyla simplex.</title>
        <authorList>
            <person name="Wu J."/>
            <person name="Liu H."/>
            <person name="Yang H."/>
            <person name="Yu H."/>
            <person name="You D."/>
            <person name="Ma Y."/>
            <person name="Ye H."/>
            <person name="Lai R."/>
        </authorList>
    </citation>
    <scope>NUCLEOTIDE SEQUENCE</scope>
    <source>
        <tissue evidence="3">Skin</tissue>
    </source>
</reference>
<dbReference type="CDD" id="cd19941">
    <property type="entry name" value="TIL"/>
    <property type="match status" value="1"/>
</dbReference>
<evidence type="ECO:0000256" key="1">
    <source>
        <dbReference type="SAM" id="SignalP"/>
    </source>
</evidence>
<dbReference type="Pfam" id="PF01826">
    <property type="entry name" value="TIL"/>
    <property type="match status" value="1"/>
</dbReference>
<keyword evidence="1" id="KW-0732">Signal</keyword>
<evidence type="ECO:0000313" key="3">
    <source>
        <dbReference type="EMBL" id="AEJ35093.1"/>
    </source>
</evidence>
<dbReference type="InterPro" id="IPR002919">
    <property type="entry name" value="TIL_dom"/>
</dbReference>
<sequence length="83" mass="8946">MSPSGKLLGLFLAVYFMSLIGMSTVSAEESCPPGAVWSTCSNCHAYCKNKDLMCITACQEGCKCTTQGYKIHNNECIPAEKCP</sequence>
<dbReference type="Gene3D" id="2.10.25.10">
    <property type="entry name" value="Laminin"/>
    <property type="match status" value="1"/>
</dbReference>
<dbReference type="AlphaFoldDB" id="H6SWL0"/>
<feature type="chain" id="PRO_5003606772" evidence="1">
    <location>
        <begin position="28"/>
        <end position="83"/>
    </location>
</feature>
<protein>
    <submittedName>
        <fullName evidence="3">Hylaserpin S2</fullName>
    </submittedName>
</protein>